<dbReference type="InterPro" id="IPR043460">
    <property type="entry name" value="MEDAG/TEX26"/>
</dbReference>
<dbReference type="GeneID" id="101822789"/>
<feature type="region of interest" description="Disordered" evidence="1">
    <location>
        <begin position="286"/>
        <end position="323"/>
    </location>
</feature>
<protein>
    <submittedName>
        <fullName evidence="3">Testis-expressed protein 26 isoform X1</fullName>
    </submittedName>
</protein>
<proteinExistence type="predicted"/>
<evidence type="ECO:0000256" key="1">
    <source>
        <dbReference type="SAM" id="MobiDB-lite"/>
    </source>
</evidence>
<organism evidence="2 3">
    <name type="scientific">Mesocricetus auratus</name>
    <name type="common">Golden hamster</name>
    <dbReference type="NCBI Taxonomy" id="10036"/>
    <lineage>
        <taxon>Eukaryota</taxon>
        <taxon>Metazoa</taxon>
        <taxon>Chordata</taxon>
        <taxon>Craniata</taxon>
        <taxon>Vertebrata</taxon>
        <taxon>Euteleostomi</taxon>
        <taxon>Mammalia</taxon>
        <taxon>Eutheria</taxon>
        <taxon>Euarchontoglires</taxon>
        <taxon>Glires</taxon>
        <taxon>Rodentia</taxon>
        <taxon>Myomorpha</taxon>
        <taxon>Muroidea</taxon>
        <taxon>Cricetidae</taxon>
        <taxon>Cricetinae</taxon>
        <taxon>Mesocricetus</taxon>
    </lineage>
</organism>
<dbReference type="PANTHER" id="PTHR33769">
    <property type="entry name" value="TESTIS-EXPRESSED PROTEIN 26 ISOFORM X3"/>
    <property type="match status" value="1"/>
</dbReference>
<keyword evidence="2" id="KW-1185">Reference proteome</keyword>
<sequence>MAQFKDKSPCPTQCDPKFQSTGDTNWDSYATTMRTAFTPKTGAVANLIRPKSVRRLGFTYSLSDPILNQTNYNEEYCWKTYPKEDKIKSGTSRGLRSHKAHLGQEFFQWTLPKGEETQPLPWVTIPSMEKVREAIANQFVSHTKRDFVDVAQAKKTMKRFPMSQDWKSYLPRPLDTEFRHHYQVPAKIPELQDFSFKYGCYSTLPVASQGLVPSVLHSYIRNQERTKKQTTYESDYGKACLDFLMILDSFTPSQIQKYLQNVSYKDKFLIASSILIMTSMGGQVRKGAKVARRDPESKDVPSSTQSFSNNQGHIGEIAPSTLW</sequence>
<name>A0ABM2XXR9_MESAU</name>
<dbReference type="RefSeq" id="XP_040607334.1">
    <property type="nucleotide sequence ID" value="XM_040751400.1"/>
</dbReference>
<evidence type="ECO:0000313" key="2">
    <source>
        <dbReference type="Proteomes" id="UP000886700"/>
    </source>
</evidence>
<dbReference type="Proteomes" id="UP000886700">
    <property type="component" value="Unplaced"/>
</dbReference>
<accession>A0ABM2XXR9</accession>
<feature type="compositionally biased region" description="Polar residues" evidence="1">
    <location>
        <begin position="300"/>
        <end position="312"/>
    </location>
</feature>
<gene>
    <name evidence="3" type="primary">Tex26</name>
</gene>
<reference evidence="3" key="1">
    <citation type="submission" date="2025-08" db="UniProtKB">
        <authorList>
            <consortium name="RefSeq"/>
        </authorList>
    </citation>
    <scope>IDENTIFICATION</scope>
    <source>
        <tissue evidence="3">Liver</tissue>
    </source>
</reference>
<dbReference type="PANTHER" id="PTHR33769:SF1">
    <property type="entry name" value="TESTIS-EXPRESSED PROTEIN 26"/>
    <property type="match status" value="1"/>
</dbReference>
<evidence type="ECO:0000313" key="3">
    <source>
        <dbReference type="RefSeq" id="XP_040607334.1"/>
    </source>
</evidence>